<dbReference type="SUPFAM" id="SSF51971">
    <property type="entry name" value="Nucleotide-binding domain"/>
    <property type="match status" value="1"/>
</dbReference>
<evidence type="ECO:0000256" key="3">
    <source>
        <dbReference type="ARBA" id="ARBA00022701"/>
    </source>
</evidence>
<dbReference type="PANTHER" id="PTHR12241:SF161">
    <property type="entry name" value="TUBULIN POLYGLUTAMYLASE TTLL6"/>
    <property type="match status" value="1"/>
</dbReference>
<protein>
    <recommendedName>
        <fullName evidence="7">FAD dependent oxidoreductase domain-containing protein</fullName>
    </recommendedName>
</protein>
<keyword evidence="3" id="KW-0493">Microtubule</keyword>
<keyword evidence="4" id="KW-0547">Nucleotide-binding</keyword>
<evidence type="ECO:0000256" key="2">
    <source>
        <dbReference type="ARBA" id="ARBA00022598"/>
    </source>
</evidence>
<feature type="domain" description="FAD dependent oxidoreductase" evidence="7">
    <location>
        <begin position="2"/>
        <end position="328"/>
    </location>
</feature>
<evidence type="ECO:0000256" key="6">
    <source>
        <dbReference type="SAM" id="MobiDB-lite"/>
    </source>
</evidence>
<accession>A0AAW0ZTI6</accession>
<dbReference type="GO" id="GO:0070740">
    <property type="term" value="F:tubulin-glutamic acid ligase activity"/>
    <property type="evidence" value="ECO:0007669"/>
    <property type="project" value="TreeGrafter"/>
</dbReference>
<dbReference type="PROSITE" id="PS51221">
    <property type="entry name" value="TTL"/>
    <property type="match status" value="1"/>
</dbReference>
<comment type="similarity">
    <text evidence="1">Belongs to the tubulin--tyrosine ligase family.</text>
</comment>
<dbReference type="GO" id="GO:0003884">
    <property type="term" value="F:D-amino-acid oxidase activity"/>
    <property type="evidence" value="ECO:0007669"/>
    <property type="project" value="InterPro"/>
</dbReference>
<dbReference type="GO" id="GO:0005874">
    <property type="term" value="C:microtubule"/>
    <property type="evidence" value="ECO:0007669"/>
    <property type="project" value="UniProtKB-KW"/>
</dbReference>
<evidence type="ECO:0000259" key="7">
    <source>
        <dbReference type="Pfam" id="PF01266"/>
    </source>
</evidence>
<dbReference type="InterPro" id="IPR006076">
    <property type="entry name" value="FAD-dep_OxRdtase"/>
</dbReference>
<dbReference type="GO" id="GO:0015631">
    <property type="term" value="F:tubulin binding"/>
    <property type="evidence" value="ECO:0007669"/>
    <property type="project" value="TreeGrafter"/>
</dbReference>
<sequence>MRVTVVGAGVIGMTSALAVKTNFPQFEVHVVSDEFSPATTADGSAGLWSPYLLGNTPFDKILQWGGITHRWLEKFWKAGLAPEIGLSLIPVYRVTSDPGGFPDVSTWTETVYGARKLSSSELEKLNAECKTSYKHGWMFLTYTVEPVRLLPWLTRQFLDAGGELRNRKIHTLNELIDDDKYDLIINCTGLGARELAGDNTVKCIRGQVARVRAPWVMHAHLADDDDGNYIIPNTDSVVLGGTHQENDFDRTPRKEDCEFIYNGCHRILPSLKNAEVTNEWVGLRPGRHQVRIEAEACKSPSGREVTVIHNYGHGGSGVTLSWGSAMNVVNIVESVMNLKSNLNKRSLMVVPEIGASDAKKSFPINGEVSSESDCSTEVRSCKTVYRNRCKKLVVSDTSFSVVSFIDAGKDDREPIAPERFANKKDDRDTMSFVDTDVESRKDGASVKTKRKKKRRYLTICTSNCKYDVVRRVAARFGMKEVTEDSSWNLYWTDLSVSVERAKDMKRYQKVNHFPGMTEICRKDLLARNLNRMLRLFPKDYNFFPKTWCFPADHGEAIAYAKLRRSKTFIIKPDTGCQGRGIYLTRNLRDVKPTERMICQVYVARPFLVDGYKFDLRIYALLTSCDPLRIYVYNDGLARFATSRYKEPTGHNTSNVFMHLTNYAVNKHSRMYVIDDEIGSKRKISTLNKWFKMKDVDVDELWRKIDEIIIKTILAAYPVLKHSYHTCFPTHDKTYACFELLGFDVLLDWKLRPYLLEVNHSPSFHTDAQIDKDIKEGLLTNTFEMLNLQQCDKKKIIEEDRKRVRDRLLQGINSRDGSTNESTNGTTKPDKPEEDYLQKQFKWEDEHVGNFRRVYPSSDSEKYQPFFRQASISVYQDTAASRAREEASRIQKEENEMKMKEQESKKIPENGKWSDTKLHSEGSNVTLKPTTTQDQERVKSAIASKKTPPCSNTKKKQTTSTTNTSHSFEPEIICESEERERITALAQRDFLIKSYGMLEQIYMAMKKNGTLRAIDEKKYGLYGRLGHADDVSRSASICRHKCHLHQHTGVESWTNQSSKFCLKGKMPDDNFLFMNLKK</sequence>
<evidence type="ECO:0000256" key="4">
    <source>
        <dbReference type="ARBA" id="ARBA00022741"/>
    </source>
</evidence>
<proteinExistence type="inferred from homology"/>
<name>A0AAW0ZTI6_9HYME</name>
<feature type="compositionally biased region" description="Low complexity" evidence="6">
    <location>
        <begin position="957"/>
        <end position="967"/>
    </location>
</feature>
<dbReference type="SUPFAM" id="SSF56059">
    <property type="entry name" value="Glutathione synthetase ATP-binding domain-like"/>
    <property type="match status" value="1"/>
</dbReference>
<keyword evidence="2" id="KW-0436">Ligase</keyword>
<dbReference type="FunFam" id="3.30.470.20:FF:000009">
    <property type="entry name" value="tubulin polyglutamylase TTLL5 isoform X1"/>
    <property type="match status" value="1"/>
</dbReference>
<feature type="compositionally biased region" description="Polar residues" evidence="6">
    <location>
        <begin position="810"/>
        <end position="826"/>
    </location>
</feature>
<dbReference type="GO" id="GO:0000226">
    <property type="term" value="P:microtubule cytoskeleton organization"/>
    <property type="evidence" value="ECO:0007669"/>
    <property type="project" value="TreeGrafter"/>
</dbReference>
<feature type="region of interest" description="Disordered" evidence="6">
    <location>
        <begin position="882"/>
        <end position="967"/>
    </location>
</feature>
<gene>
    <name evidence="8" type="ORF">QLX08_007202</name>
</gene>
<keyword evidence="9" id="KW-1185">Reference proteome</keyword>
<dbReference type="Pfam" id="PF03133">
    <property type="entry name" value="TTL"/>
    <property type="match status" value="1"/>
</dbReference>
<dbReference type="GO" id="GO:0005524">
    <property type="term" value="F:ATP binding"/>
    <property type="evidence" value="ECO:0007669"/>
    <property type="project" value="UniProtKB-KW"/>
</dbReference>
<feature type="compositionally biased region" description="Polar residues" evidence="6">
    <location>
        <begin position="920"/>
        <end position="932"/>
    </location>
</feature>
<organism evidence="8 9">
    <name type="scientific">Tetragonisca angustula</name>
    <dbReference type="NCBI Taxonomy" id="166442"/>
    <lineage>
        <taxon>Eukaryota</taxon>
        <taxon>Metazoa</taxon>
        <taxon>Ecdysozoa</taxon>
        <taxon>Arthropoda</taxon>
        <taxon>Hexapoda</taxon>
        <taxon>Insecta</taxon>
        <taxon>Pterygota</taxon>
        <taxon>Neoptera</taxon>
        <taxon>Endopterygota</taxon>
        <taxon>Hymenoptera</taxon>
        <taxon>Apocrita</taxon>
        <taxon>Aculeata</taxon>
        <taxon>Apoidea</taxon>
        <taxon>Anthophila</taxon>
        <taxon>Apidae</taxon>
        <taxon>Tetragonisca</taxon>
    </lineage>
</organism>
<dbReference type="GO" id="GO:0036064">
    <property type="term" value="C:ciliary basal body"/>
    <property type="evidence" value="ECO:0007669"/>
    <property type="project" value="TreeGrafter"/>
</dbReference>
<comment type="caution">
    <text evidence="8">The sequence shown here is derived from an EMBL/GenBank/DDBJ whole genome shotgun (WGS) entry which is preliminary data.</text>
</comment>
<dbReference type="AlphaFoldDB" id="A0AAW0ZTI6"/>
<dbReference type="Gene3D" id="3.30.470.20">
    <property type="entry name" value="ATP-grasp fold, B domain"/>
    <property type="match status" value="1"/>
</dbReference>
<dbReference type="PROSITE" id="PS00677">
    <property type="entry name" value="DAO"/>
    <property type="match status" value="1"/>
</dbReference>
<evidence type="ECO:0000256" key="1">
    <source>
        <dbReference type="ARBA" id="ARBA00006820"/>
    </source>
</evidence>
<evidence type="ECO:0000256" key="5">
    <source>
        <dbReference type="ARBA" id="ARBA00022840"/>
    </source>
</evidence>
<dbReference type="InterPro" id="IPR004344">
    <property type="entry name" value="TTL/TTLL_fam"/>
</dbReference>
<dbReference type="Gene3D" id="3.30.9.10">
    <property type="entry name" value="D-Amino Acid Oxidase, subunit A, domain 2"/>
    <property type="match status" value="1"/>
</dbReference>
<dbReference type="SUPFAM" id="SSF54373">
    <property type="entry name" value="FAD-linked reductases, C-terminal domain"/>
    <property type="match status" value="1"/>
</dbReference>
<dbReference type="InterPro" id="IPR006181">
    <property type="entry name" value="D-amino_acid_oxidase_CS"/>
</dbReference>
<keyword evidence="5" id="KW-0067">ATP-binding</keyword>
<feature type="region of interest" description="Disordered" evidence="6">
    <location>
        <begin position="807"/>
        <end position="833"/>
    </location>
</feature>
<dbReference type="Pfam" id="PF01266">
    <property type="entry name" value="DAO"/>
    <property type="match status" value="1"/>
</dbReference>
<evidence type="ECO:0000313" key="8">
    <source>
        <dbReference type="EMBL" id="KAK9299998.1"/>
    </source>
</evidence>
<dbReference type="Proteomes" id="UP001432146">
    <property type="component" value="Unassembled WGS sequence"/>
</dbReference>
<feature type="compositionally biased region" description="Basic and acidic residues" evidence="6">
    <location>
        <begin position="882"/>
        <end position="919"/>
    </location>
</feature>
<dbReference type="PANTHER" id="PTHR12241">
    <property type="entry name" value="TUBULIN POLYGLUTAMYLASE"/>
    <property type="match status" value="1"/>
</dbReference>
<dbReference type="Gene3D" id="3.40.50.720">
    <property type="entry name" value="NAD(P)-binding Rossmann-like Domain"/>
    <property type="match status" value="1"/>
</dbReference>
<dbReference type="EMBL" id="JAWNGG020000136">
    <property type="protein sequence ID" value="KAK9299998.1"/>
    <property type="molecule type" value="Genomic_DNA"/>
</dbReference>
<reference evidence="8 9" key="1">
    <citation type="submission" date="2024-05" db="EMBL/GenBank/DDBJ databases">
        <title>The nuclear and mitochondrial genome assemblies of Tetragonisca angustula (Apidae: Meliponini), a tiny yet remarkable pollinator in the Neotropics.</title>
        <authorList>
            <person name="Ferrari R."/>
            <person name="Ricardo P.C."/>
            <person name="Dias F.C."/>
            <person name="Araujo N.S."/>
            <person name="Soares D.O."/>
            <person name="Zhou Q.-S."/>
            <person name="Zhu C.-D."/>
            <person name="Coutinho L."/>
            <person name="Airas M.C."/>
            <person name="Batista T.M."/>
        </authorList>
    </citation>
    <scope>NUCLEOTIDE SEQUENCE [LARGE SCALE GENOMIC DNA]</scope>
    <source>
        <strain evidence="8">ASF017062</strain>
        <tissue evidence="8">Abdomen</tissue>
    </source>
</reference>
<evidence type="ECO:0000313" key="9">
    <source>
        <dbReference type="Proteomes" id="UP001432146"/>
    </source>
</evidence>